<feature type="domain" description="BAH" evidence="12">
    <location>
        <begin position="429"/>
        <end position="561"/>
    </location>
</feature>
<comment type="similarity">
    <text evidence="10 11">Belongs to the class I-like SAM-binding methyltransferase superfamily. C5-methyltransferase family.</text>
</comment>
<dbReference type="Gene3D" id="3.40.50.150">
    <property type="entry name" value="Vaccinia Virus protein VP39"/>
    <property type="match status" value="1"/>
</dbReference>
<evidence type="ECO:0000313" key="13">
    <source>
        <dbReference type="EMBL" id="VWP01255.1"/>
    </source>
</evidence>
<dbReference type="GO" id="GO:0003886">
    <property type="term" value="F:DNA (cytosine-5-)-methyltransferase activity"/>
    <property type="evidence" value="ECO:0007669"/>
    <property type="project" value="UniProtKB-EC"/>
</dbReference>
<dbReference type="InterPro" id="IPR029063">
    <property type="entry name" value="SAM-dependent_MTases_sf"/>
</dbReference>
<dbReference type="InterPro" id="IPR022702">
    <property type="entry name" value="Cytosine_MeTrfase1_RFD"/>
</dbReference>
<dbReference type="Pfam" id="PF00145">
    <property type="entry name" value="DNA_methylase"/>
    <property type="match status" value="1"/>
</dbReference>
<dbReference type="GO" id="GO:0032259">
    <property type="term" value="P:methylation"/>
    <property type="evidence" value="ECO:0007669"/>
    <property type="project" value="UniProtKB-KW"/>
</dbReference>
<proteinExistence type="inferred from homology"/>
<evidence type="ECO:0000256" key="2">
    <source>
        <dbReference type="ARBA" id="ARBA00011975"/>
    </source>
</evidence>
<organism evidence="13">
    <name type="scientific">Ganoderma boninense</name>
    <dbReference type="NCBI Taxonomy" id="34458"/>
    <lineage>
        <taxon>Eukaryota</taxon>
        <taxon>Fungi</taxon>
        <taxon>Dikarya</taxon>
        <taxon>Basidiomycota</taxon>
        <taxon>Agaricomycotina</taxon>
        <taxon>Agaricomycetes</taxon>
        <taxon>Polyporales</taxon>
        <taxon>Polyporaceae</taxon>
        <taxon>Ganoderma</taxon>
    </lineage>
</organism>
<keyword evidence="8" id="KW-0539">Nucleus</keyword>
<dbReference type="PROSITE" id="PS51038">
    <property type="entry name" value="BAH"/>
    <property type="match status" value="2"/>
</dbReference>
<gene>
    <name evidence="13" type="primary">Q8PPR7</name>
</gene>
<keyword evidence="4 10" id="KW-0808">Transferase</keyword>
<dbReference type="InterPro" id="IPR001525">
    <property type="entry name" value="C5_MeTfrase"/>
</dbReference>
<dbReference type="Gene3D" id="3.90.120.10">
    <property type="entry name" value="DNA Methylase, subunit A, domain 2"/>
    <property type="match status" value="1"/>
</dbReference>
<evidence type="ECO:0000256" key="7">
    <source>
        <dbReference type="ARBA" id="ARBA00023125"/>
    </source>
</evidence>
<dbReference type="PANTHER" id="PTHR10629">
    <property type="entry name" value="CYTOSINE-SPECIFIC METHYLTRANSFERASE"/>
    <property type="match status" value="1"/>
</dbReference>
<name>A0A5K1K4U3_9APHY</name>
<evidence type="ECO:0000256" key="4">
    <source>
        <dbReference type="ARBA" id="ARBA00022679"/>
    </source>
</evidence>
<dbReference type="Pfam" id="PF12047">
    <property type="entry name" value="DNMT1-RFD"/>
    <property type="match status" value="1"/>
</dbReference>
<dbReference type="GO" id="GO:0016757">
    <property type="term" value="F:glycosyltransferase activity"/>
    <property type="evidence" value="ECO:0007669"/>
    <property type="project" value="UniProtKB-KW"/>
</dbReference>
<dbReference type="PROSITE" id="PS51679">
    <property type="entry name" value="SAM_MT_C5"/>
    <property type="match status" value="1"/>
</dbReference>
<evidence type="ECO:0000256" key="1">
    <source>
        <dbReference type="ARBA" id="ARBA00004123"/>
    </source>
</evidence>
<evidence type="ECO:0000256" key="11">
    <source>
        <dbReference type="RuleBase" id="RU000416"/>
    </source>
</evidence>
<dbReference type="Pfam" id="PF01426">
    <property type="entry name" value="BAH"/>
    <property type="match status" value="1"/>
</dbReference>
<dbReference type="InterPro" id="IPR001025">
    <property type="entry name" value="BAH_dom"/>
</dbReference>
<dbReference type="GO" id="GO:0005634">
    <property type="term" value="C:nucleus"/>
    <property type="evidence" value="ECO:0007669"/>
    <property type="project" value="UniProtKB-SubCell"/>
</dbReference>
<evidence type="ECO:0000256" key="9">
    <source>
        <dbReference type="PIRSR" id="PIRSR037404-1"/>
    </source>
</evidence>
<keyword evidence="13" id="KW-0328">Glycosyltransferase</keyword>
<reference evidence="13" key="1">
    <citation type="submission" date="2019-10" db="EMBL/GenBank/DDBJ databases">
        <authorList>
            <person name="Nor Muhammad N."/>
        </authorList>
    </citation>
    <scope>NUCLEOTIDE SEQUENCE</scope>
</reference>
<dbReference type="NCBIfam" id="TIGR00675">
    <property type="entry name" value="dcm"/>
    <property type="match status" value="1"/>
</dbReference>
<dbReference type="PIRSF" id="PIRSF037404">
    <property type="entry name" value="DNMT1"/>
    <property type="match status" value="1"/>
</dbReference>
<feature type="domain" description="BAH" evidence="12">
    <location>
        <begin position="601"/>
        <end position="730"/>
    </location>
</feature>
<dbReference type="GO" id="GO:0003682">
    <property type="term" value="F:chromatin binding"/>
    <property type="evidence" value="ECO:0007669"/>
    <property type="project" value="InterPro"/>
</dbReference>
<comment type="subcellular location">
    <subcellularLocation>
        <location evidence="1">Nucleus</location>
    </subcellularLocation>
</comment>
<dbReference type="PRINTS" id="PR00105">
    <property type="entry name" value="C5METTRFRASE"/>
</dbReference>
<protein>
    <recommendedName>
        <fullName evidence="2">DNA (cytosine-5-)-methyltransferase</fullName>
        <ecNumber evidence="2">2.1.1.37</ecNumber>
    </recommendedName>
</protein>
<dbReference type="GO" id="GO:0006346">
    <property type="term" value="P:DNA methylation-dependent constitutive heterochromatin formation"/>
    <property type="evidence" value="ECO:0007669"/>
    <property type="project" value="InterPro"/>
</dbReference>
<evidence type="ECO:0000256" key="3">
    <source>
        <dbReference type="ARBA" id="ARBA00022603"/>
    </source>
</evidence>
<accession>A0A5K1K4U3</accession>
<evidence type="ECO:0000256" key="6">
    <source>
        <dbReference type="ARBA" id="ARBA00022737"/>
    </source>
</evidence>
<evidence type="ECO:0000256" key="5">
    <source>
        <dbReference type="ARBA" id="ARBA00022691"/>
    </source>
</evidence>
<dbReference type="EC" id="2.1.1.37" evidence="2"/>
<feature type="active site" evidence="9 10">
    <location>
        <position position="865"/>
    </location>
</feature>
<keyword evidence="6" id="KW-0677">Repeat</keyword>
<evidence type="ECO:0000256" key="8">
    <source>
        <dbReference type="ARBA" id="ARBA00023242"/>
    </source>
</evidence>
<dbReference type="EMBL" id="LR729226">
    <property type="protein sequence ID" value="VWP01255.1"/>
    <property type="molecule type" value="Genomic_DNA"/>
</dbReference>
<dbReference type="SUPFAM" id="SSF53335">
    <property type="entry name" value="S-adenosyl-L-methionine-dependent methyltransferases"/>
    <property type="match status" value="1"/>
</dbReference>
<keyword evidence="5 10" id="KW-0949">S-adenosyl-L-methionine</keyword>
<dbReference type="GO" id="GO:0003677">
    <property type="term" value="F:DNA binding"/>
    <property type="evidence" value="ECO:0007669"/>
    <property type="project" value="UniProtKB-KW"/>
</dbReference>
<dbReference type="GO" id="GO:0044027">
    <property type="term" value="P:negative regulation of gene expression via chromosomal CpG island methylation"/>
    <property type="evidence" value="ECO:0007669"/>
    <property type="project" value="TreeGrafter"/>
</dbReference>
<keyword evidence="7" id="KW-0238">DNA-binding</keyword>
<dbReference type="PANTHER" id="PTHR10629:SF52">
    <property type="entry name" value="DNA (CYTOSINE-5)-METHYLTRANSFERASE 1"/>
    <property type="match status" value="1"/>
</dbReference>
<sequence>MAPKRITAFGASFPEEAAGETISLRQDATADELSTTNLGKRKHSDNALKCNASKRLKSDAAAIHQRHAGPPVQTYHPHPDEIKEAAETVVQGEDPEDFRDGQGKPVRQLSAFVVFDPSPSRGFELIPLDLLHDSAATDRQFEAAGCVSPVYLNEEDEGQEDGVEDDEHLEPQHFRTSAIFRYMIDYEAMDDPLYVETQYAWYTVKSPAPSYKDIYRKFYTPHRIAQIVISVAQEGSVMTYSEFEDLYVGRWDHLLGDLIEWTDIVRSVPLIQSILDDIDNQALRETVLSRPFAERILNSVDNSHTPYPVRRIPKLADSSRARPNRDPLESNTMTGNLDIAVLQPKNQRPTHVTPLIDTLALGLFREHLQVIGAPPKRLSSHEIRRRQMKVHEHIGELLVRRLEGQPEIEFLGEEQLEGKYWKRVKIRGEDFKLGDCLIVDAGEYRNRPAPDIPQDLGLVPAHAVLADYFWFGKIIYIDQKEKKVHVQYYDPSSKSYLQEISNSQELFLCPQLCGTLTLSSVLGKAVVHDDYCPENGDTLDPLHYFCRFHYDETDGSFTDLNVNAGDILGPPDNCPACLLEAQRQSDSEPVVIKDGLCYLGKAYHHHDYVLISEPAAKVPASVGMIVRIRPGKSTRDGSTLMVTVRLLGRMSDLLSKESLRPTAPAGICADERELFMTEQHMDVDASFLVQRCTVIHQSRRDLQAWLARSPYHFFVQYASQTLRPKRWEELRQVKSKKIPVCKECYLADEAEAQRLETFAKEPRLSLRTFDPFAGVGAFGLAMENSGCVKVTHAVEISPSAAQTLRKNSPSTTVYNQCSNIVLRYAIKAHAKQWEGPPPDDVEGKSPLPLPPTPDQIDCIVAGFPCQPHSSLNMFQKANDRKSHLMLNLLSWVDHLRPKYCVFENVRGFLSYNLNASQAGRHRVRGGIKTGGLKFLVFALLTMGYQVRFSLLQAGQYGTPQRRVRFFLLASLKSYPLPSFPEPTHAVLHPDALHIKISDEVIKPTFITEKGTAPFKAVTIRDAIGDLLPFDWKDPGQEALDPRKGNVTVVVKYTEPYCGPSSGHYVSPPMNSYQAACRKKPATDLQHYTRVFKDSMISRIANIPLQARADYRSLKPSFAQFQFANPASATARNGFKPGMYGRLDVKDWFHTTVTNVDPTAKQSYVLHPECRRIFTIRELARSQGFPDWFVFISHRDRLKTMHRQIGNAVPWQVGEALGRELKMAMYQKWKQDRDAAIDVDAD</sequence>
<evidence type="ECO:0000256" key="10">
    <source>
        <dbReference type="PROSITE-ProRule" id="PRU01016"/>
    </source>
</evidence>
<dbReference type="InterPro" id="IPR050390">
    <property type="entry name" value="C5-Methyltransferase"/>
</dbReference>
<dbReference type="Gene3D" id="2.30.30.490">
    <property type="match status" value="2"/>
</dbReference>
<dbReference type="InterPro" id="IPR043151">
    <property type="entry name" value="BAH_sf"/>
</dbReference>
<keyword evidence="3 10" id="KW-0489">Methyltransferase</keyword>
<evidence type="ECO:0000259" key="12">
    <source>
        <dbReference type="PROSITE" id="PS51038"/>
    </source>
</evidence>
<dbReference type="AlphaFoldDB" id="A0A5K1K4U3"/>